<evidence type="ECO:0000259" key="1">
    <source>
        <dbReference type="Pfam" id="PF05050"/>
    </source>
</evidence>
<dbReference type="NCBIfam" id="TIGR01444">
    <property type="entry name" value="fkbM_fam"/>
    <property type="match status" value="1"/>
</dbReference>
<proteinExistence type="predicted"/>
<evidence type="ECO:0000313" key="3">
    <source>
        <dbReference type="Proteomes" id="UP000247763"/>
    </source>
</evidence>
<feature type="domain" description="Methyltransferase FkbM" evidence="1">
    <location>
        <begin position="195"/>
        <end position="347"/>
    </location>
</feature>
<name>A0A2Z3HQ60_9CAUL</name>
<sequence>MTGGFTRQIEAALASRPPAALARAALKGKAGPCYLVGRNADAARLAGRLKAAGLIDDGAAPGSTWNGLPVFRSEDLPEGAVVVNAASSIRPVDVVRRFSARPGLRLVGLADLMAADTALDPPDFVREQSADWAAHPAEWEALYERMADAESRRTLLDVLRFRVTADPAYMTDYEVRIEAQYFEPFLDLAGEVFVDAGGFDGDTAEAFIRHDPDYRAVHLFEPSAANMRKAQARLAGQRDIHFHPVGLSDIAGDLAFDPDAGSASAIGEGGGQTIRVIPLDAHLEGPVSVIKMDLEGWETRALAGARRLIGDFRPKLALAVYHRASDFRDIARFALGLHPDYRVFLRHYTQGWSETVMFFV</sequence>
<dbReference type="Gene3D" id="1.20.1270.160">
    <property type="match status" value="1"/>
</dbReference>
<keyword evidence="2" id="KW-0808">Transferase</keyword>
<dbReference type="SUPFAM" id="SSF53335">
    <property type="entry name" value="S-adenosyl-L-methionine-dependent methyltransferases"/>
    <property type="match status" value="1"/>
</dbReference>
<dbReference type="InterPro" id="IPR029063">
    <property type="entry name" value="SAM-dependent_MTases_sf"/>
</dbReference>
<dbReference type="Pfam" id="PF05050">
    <property type="entry name" value="Methyltransf_21"/>
    <property type="match status" value="1"/>
</dbReference>
<dbReference type="PANTHER" id="PTHR34203:SF15">
    <property type="entry name" value="SLL1173 PROTEIN"/>
    <property type="match status" value="1"/>
</dbReference>
<dbReference type="PANTHER" id="PTHR34203">
    <property type="entry name" value="METHYLTRANSFERASE, FKBM FAMILY PROTEIN"/>
    <property type="match status" value="1"/>
</dbReference>
<dbReference type="InterPro" id="IPR052514">
    <property type="entry name" value="SAM-dependent_MTase"/>
</dbReference>
<accession>A0A2Z3HQ60</accession>
<gene>
    <name evidence="2" type="ORF">HYN04_12410</name>
</gene>
<dbReference type="GO" id="GO:0008168">
    <property type="term" value="F:methyltransferase activity"/>
    <property type="evidence" value="ECO:0007669"/>
    <property type="project" value="UniProtKB-KW"/>
</dbReference>
<organism evidence="2 3">
    <name type="scientific">Phenylobacterium parvum</name>
    <dbReference type="NCBI Taxonomy" id="2201350"/>
    <lineage>
        <taxon>Bacteria</taxon>
        <taxon>Pseudomonadati</taxon>
        <taxon>Pseudomonadota</taxon>
        <taxon>Alphaproteobacteria</taxon>
        <taxon>Caulobacterales</taxon>
        <taxon>Caulobacteraceae</taxon>
        <taxon>Phenylobacterium</taxon>
    </lineage>
</organism>
<keyword evidence="2" id="KW-0489">Methyltransferase</keyword>
<reference evidence="3" key="1">
    <citation type="submission" date="2018-05" db="EMBL/GenBank/DDBJ databases">
        <title>Genome sequencing of Phenylobacterium sp. HYN0004.</title>
        <authorList>
            <person name="Yi H."/>
            <person name="Baek C."/>
        </authorList>
    </citation>
    <scope>NUCLEOTIDE SEQUENCE [LARGE SCALE GENOMIC DNA]</scope>
    <source>
        <strain evidence="3">HYN0004</strain>
    </source>
</reference>
<dbReference type="InterPro" id="IPR006342">
    <property type="entry name" value="FkbM_mtfrase"/>
</dbReference>
<evidence type="ECO:0000313" key="2">
    <source>
        <dbReference type="EMBL" id="AWM78483.1"/>
    </source>
</evidence>
<dbReference type="KEGG" id="phb:HYN04_12410"/>
<protein>
    <submittedName>
        <fullName evidence="2">FkbM family methyltransferase</fullName>
    </submittedName>
</protein>
<dbReference type="AlphaFoldDB" id="A0A2Z3HQ60"/>
<dbReference type="GO" id="GO:0032259">
    <property type="term" value="P:methylation"/>
    <property type="evidence" value="ECO:0007669"/>
    <property type="project" value="UniProtKB-KW"/>
</dbReference>
<dbReference type="Gene3D" id="3.40.50.150">
    <property type="entry name" value="Vaccinia Virus protein VP39"/>
    <property type="match status" value="1"/>
</dbReference>
<dbReference type="EMBL" id="CP029479">
    <property type="protein sequence ID" value="AWM78483.1"/>
    <property type="molecule type" value="Genomic_DNA"/>
</dbReference>
<dbReference type="RefSeq" id="WP_110451049.1">
    <property type="nucleotide sequence ID" value="NZ_CP029479.1"/>
</dbReference>
<dbReference type="OrthoDB" id="7905197at2"/>
<dbReference type="Proteomes" id="UP000247763">
    <property type="component" value="Chromosome"/>
</dbReference>
<keyword evidence="3" id="KW-1185">Reference proteome</keyword>